<accession>A0A419W5Q5</accession>
<dbReference type="SUPFAM" id="SSF53756">
    <property type="entry name" value="UDP-Glycosyltransferase/glycogen phosphorylase"/>
    <property type="match status" value="1"/>
</dbReference>
<name>A0A419W5Q5_9BACT</name>
<dbReference type="OrthoDB" id="1122630at2"/>
<keyword evidence="2" id="KW-1185">Reference proteome</keyword>
<evidence type="ECO:0000313" key="2">
    <source>
        <dbReference type="Proteomes" id="UP000283387"/>
    </source>
</evidence>
<gene>
    <name evidence="1" type="ORF">BC643_1118</name>
</gene>
<evidence type="ECO:0000313" key="1">
    <source>
        <dbReference type="EMBL" id="RKD90775.1"/>
    </source>
</evidence>
<comment type="caution">
    <text evidence="1">The sequence shown here is derived from an EMBL/GenBank/DDBJ whole genome shotgun (WGS) entry which is preliminary data.</text>
</comment>
<dbReference type="EMBL" id="RAPN01000001">
    <property type="protein sequence ID" value="RKD90775.1"/>
    <property type="molecule type" value="Genomic_DNA"/>
</dbReference>
<dbReference type="Proteomes" id="UP000283387">
    <property type="component" value="Unassembled WGS sequence"/>
</dbReference>
<proteinExistence type="predicted"/>
<reference evidence="1 2" key="1">
    <citation type="submission" date="2018-09" db="EMBL/GenBank/DDBJ databases">
        <title>Genomic Encyclopedia of Archaeal and Bacterial Type Strains, Phase II (KMG-II): from individual species to whole genera.</title>
        <authorList>
            <person name="Goeker M."/>
        </authorList>
    </citation>
    <scope>NUCLEOTIDE SEQUENCE [LARGE SCALE GENOMIC DNA]</scope>
    <source>
        <strain evidence="1 2">DSM 27148</strain>
    </source>
</reference>
<organism evidence="1 2">
    <name type="scientific">Mangrovibacterium diazotrophicum</name>
    <dbReference type="NCBI Taxonomy" id="1261403"/>
    <lineage>
        <taxon>Bacteria</taxon>
        <taxon>Pseudomonadati</taxon>
        <taxon>Bacteroidota</taxon>
        <taxon>Bacteroidia</taxon>
        <taxon>Marinilabiliales</taxon>
        <taxon>Prolixibacteraceae</taxon>
        <taxon>Mangrovibacterium</taxon>
    </lineage>
</organism>
<keyword evidence="1" id="KW-0808">Transferase</keyword>
<dbReference type="Gene3D" id="3.40.50.2000">
    <property type="entry name" value="Glycogen Phosphorylase B"/>
    <property type="match status" value="1"/>
</dbReference>
<dbReference type="AlphaFoldDB" id="A0A419W5Q5"/>
<protein>
    <submittedName>
        <fullName evidence="1">Glycosyltransferase involved in cell wall biosynthesis</fullName>
    </submittedName>
</protein>
<dbReference type="RefSeq" id="WP_120272149.1">
    <property type="nucleotide sequence ID" value="NZ_RAPN01000001.1"/>
</dbReference>
<sequence length="389" mass="45271">MITLIDSFRHGEEHAPFNAAFIEVISECFKTEEIKIFSQKDHLSAIENIQKQNKANESNRSYCEVKGIDSKTGTSSLFLSYFIATIQDLKLLLKSRSKSFFFTTVNPLSLPFVKLLTILSKKKVCVVIHGELEYLNRENERSLKLQTRLLRKWYRFFFWKFLSKNFYYILLGTSIKANLESLAPAHFAKANFLTIDHPYFYNNRENTLSFSNPVRLGTVGHAAVVKGSHKIFELAKLKEKEILANSFELKIIGHVSPGMREFQNNLVETPENKEFLSRNEYEQKIMALHYIIFFYPSSMYEYIASGAFFDAIKFEKPIIALRNSFFESYFEKYGNLGFLAKNLTEISDYLQKVDSTIYNEQLSNLKKAKQDLSIKKISERFKTQLENSF</sequence>
<dbReference type="GO" id="GO:0016740">
    <property type="term" value="F:transferase activity"/>
    <property type="evidence" value="ECO:0007669"/>
    <property type="project" value="UniProtKB-KW"/>
</dbReference>